<comment type="caution">
    <text evidence="6">The sequence shown here is derived from an EMBL/GenBank/DDBJ whole genome shotgun (WGS) entry which is preliminary data.</text>
</comment>
<feature type="DNA-binding region" description="H-T-H motif" evidence="4">
    <location>
        <begin position="32"/>
        <end position="51"/>
    </location>
</feature>
<accession>A0A9D2PXT0</accession>
<evidence type="ECO:0000256" key="4">
    <source>
        <dbReference type="PROSITE-ProRule" id="PRU00335"/>
    </source>
</evidence>
<keyword evidence="3" id="KW-0804">Transcription</keyword>
<evidence type="ECO:0000259" key="5">
    <source>
        <dbReference type="PROSITE" id="PS50977"/>
    </source>
</evidence>
<evidence type="ECO:0000256" key="3">
    <source>
        <dbReference type="ARBA" id="ARBA00023163"/>
    </source>
</evidence>
<dbReference type="Pfam" id="PF17937">
    <property type="entry name" value="TetR_C_28"/>
    <property type="match status" value="1"/>
</dbReference>
<dbReference type="Proteomes" id="UP000823854">
    <property type="component" value="Unassembled WGS sequence"/>
</dbReference>
<proteinExistence type="predicted"/>
<keyword evidence="2 4" id="KW-0238">DNA-binding</keyword>
<gene>
    <name evidence="6" type="ORF">H9932_01605</name>
</gene>
<dbReference type="SUPFAM" id="SSF46689">
    <property type="entry name" value="Homeodomain-like"/>
    <property type="match status" value="1"/>
</dbReference>
<evidence type="ECO:0000313" key="6">
    <source>
        <dbReference type="EMBL" id="HJC68359.1"/>
    </source>
</evidence>
<dbReference type="PRINTS" id="PR00455">
    <property type="entry name" value="HTHTETR"/>
</dbReference>
<name>A0A9D2PXT0_9MICO</name>
<dbReference type="InterPro" id="IPR001647">
    <property type="entry name" value="HTH_TetR"/>
</dbReference>
<evidence type="ECO:0000256" key="1">
    <source>
        <dbReference type="ARBA" id="ARBA00023015"/>
    </source>
</evidence>
<dbReference type="PANTHER" id="PTHR47506">
    <property type="entry name" value="TRANSCRIPTIONAL REGULATORY PROTEIN"/>
    <property type="match status" value="1"/>
</dbReference>
<sequence>MARTAGRSAEDTRHLILETAAHLIGRHGTAVPVSEIAQEAGVSKGGLLYHFATKEALLHALAEHLIEQFRTEVHRRAEQEGSGPGRLVRAYIRVSLAEAGDHARLRDSIALAAKLMFEPELEQLVQQDADRWKEELGQDGLDPSIVRLVVAAADGSSSAPLWGAILDEADRLALEEQLLALASPRPEGSSGV</sequence>
<organism evidence="6 7">
    <name type="scientific">Candidatus Brachybacterium intestinipullorum</name>
    <dbReference type="NCBI Taxonomy" id="2838512"/>
    <lineage>
        <taxon>Bacteria</taxon>
        <taxon>Bacillati</taxon>
        <taxon>Actinomycetota</taxon>
        <taxon>Actinomycetes</taxon>
        <taxon>Micrococcales</taxon>
        <taxon>Dermabacteraceae</taxon>
        <taxon>Brachybacterium</taxon>
    </lineage>
</organism>
<reference evidence="6" key="2">
    <citation type="submission" date="2021-04" db="EMBL/GenBank/DDBJ databases">
        <authorList>
            <person name="Gilroy R."/>
        </authorList>
    </citation>
    <scope>NUCLEOTIDE SEQUENCE</scope>
    <source>
        <strain evidence="6">CHK130-7132</strain>
    </source>
</reference>
<reference evidence="6" key="1">
    <citation type="journal article" date="2021" name="PeerJ">
        <title>Extensive microbial diversity within the chicken gut microbiome revealed by metagenomics and culture.</title>
        <authorList>
            <person name="Gilroy R."/>
            <person name="Ravi A."/>
            <person name="Getino M."/>
            <person name="Pursley I."/>
            <person name="Horton D.L."/>
            <person name="Alikhan N.F."/>
            <person name="Baker D."/>
            <person name="Gharbi K."/>
            <person name="Hall N."/>
            <person name="Watson M."/>
            <person name="Adriaenssens E.M."/>
            <person name="Foster-Nyarko E."/>
            <person name="Jarju S."/>
            <person name="Secka A."/>
            <person name="Antonio M."/>
            <person name="Oren A."/>
            <person name="Chaudhuri R.R."/>
            <person name="La Ragione R."/>
            <person name="Hildebrand F."/>
            <person name="Pallen M.J."/>
        </authorList>
    </citation>
    <scope>NUCLEOTIDE SEQUENCE</scope>
    <source>
        <strain evidence="6">CHK130-7132</strain>
    </source>
</reference>
<dbReference type="EMBL" id="DWWC01000030">
    <property type="protein sequence ID" value="HJC68359.1"/>
    <property type="molecule type" value="Genomic_DNA"/>
</dbReference>
<protein>
    <submittedName>
        <fullName evidence="6">TetR/AcrR family transcriptional regulator</fullName>
    </submittedName>
</protein>
<dbReference type="Gene3D" id="1.10.357.10">
    <property type="entry name" value="Tetracycline Repressor, domain 2"/>
    <property type="match status" value="1"/>
</dbReference>
<dbReference type="PANTHER" id="PTHR47506:SF1">
    <property type="entry name" value="HTH-TYPE TRANSCRIPTIONAL REGULATOR YJDC"/>
    <property type="match status" value="1"/>
</dbReference>
<dbReference type="PROSITE" id="PS50977">
    <property type="entry name" value="HTH_TETR_2"/>
    <property type="match status" value="1"/>
</dbReference>
<dbReference type="AlphaFoldDB" id="A0A9D2PXT0"/>
<feature type="domain" description="HTH tetR-type" evidence="5">
    <location>
        <begin position="10"/>
        <end position="69"/>
    </location>
</feature>
<dbReference type="InterPro" id="IPR041479">
    <property type="entry name" value="TetR_CgmR_C"/>
</dbReference>
<dbReference type="Pfam" id="PF00440">
    <property type="entry name" value="TetR_N"/>
    <property type="match status" value="1"/>
</dbReference>
<dbReference type="GO" id="GO:0003677">
    <property type="term" value="F:DNA binding"/>
    <property type="evidence" value="ECO:0007669"/>
    <property type="project" value="UniProtKB-UniRule"/>
</dbReference>
<evidence type="ECO:0000256" key="2">
    <source>
        <dbReference type="ARBA" id="ARBA00023125"/>
    </source>
</evidence>
<dbReference type="InterPro" id="IPR009057">
    <property type="entry name" value="Homeodomain-like_sf"/>
</dbReference>
<evidence type="ECO:0000313" key="7">
    <source>
        <dbReference type="Proteomes" id="UP000823854"/>
    </source>
</evidence>
<keyword evidence="1" id="KW-0805">Transcription regulation</keyword>